<reference evidence="3" key="1">
    <citation type="submission" date="2023-07" db="EMBL/GenBank/DDBJ databases">
        <authorList>
            <person name="Stuckert A."/>
        </authorList>
    </citation>
    <scope>NUCLEOTIDE SEQUENCE</scope>
</reference>
<keyword evidence="2" id="KW-0812">Transmembrane</keyword>
<feature type="region of interest" description="Disordered" evidence="1">
    <location>
        <begin position="69"/>
        <end position="102"/>
    </location>
</feature>
<dbReference type="EMBL" id="CAUEEQ010076666">
    <property type="protein sequence ID" value="CAJ0966755.1"/>
    <property type="molecule type" value="Genomic_DNA"/>
</dbReference>
<evidence type="ECO:0000313" key="3">
    <source>
        <dbReference type="EMBL" id="CAJ0966755.1"/>
    </source>
</evidence>
<keyword evidence="4" id="KW-1185">Reference proteome</keyword>
<feature type="compositionally biased region" description="Basic and acidic residues" evidence="1">
    <location>
        <begin position="69"/>
        <end position="79"/>
    </location>
</feature>
<feature type="transmembrane region" description="Helical" evidence="2">
    <location>
        <begin position="12"/>
        <end position="33"/>
    </location>
</feature>
<protein>
    <submittedName>
        <fullName evidence="3">Uncharacterized protein</fullName>
    </submittedName>
</protein>
<proteinExistence type="predicted"/>
<organism evidence="3 4">
    <name type="scientific">Ranitomeya imitator</name>
    <name type="common">mimic poison frog</name>
    <dbReference type="NCBI Taxonomy" id="111125"/>
    <lineage>
        <taxon>Eukaryota</taxon>
        <taxon>Metazoa</taxon>
        <taxon>Chordata</taxon>
        <taxon>Craniata</taxon>
        <taxon>Vertebrata</taxon>
        <taxon>Euteleostomi</taxon>
        <taxon>Amphibia</taxon>
        <taxon>Batrachia</taxon>
        <taxon>Anura</taxon>
        <taxon>Neobatrachia</taxon>
        <taxon>Hyloidea</taxon>
        <taxon>Dendrobatidae</taxon>
        <taxon>Dendrobatinae</taxon>
        <taxon>Ranitomeya</taxon>
    </lineage>
</organism>
<name>A0ABN9MMX6_9NEOB</name>
<evidence type="ECO:0000313" key="4">
    <source>
        <dbReference type="Proteomes" id="UP001176940"/>
    </source>
</evidence>
<keyword evidence="2" id="KW-1133">Transmembrane helix</keyword>
<keyword evidence="2" id="KW-0472">Membrane</keyword>
<feature type="compositionally biased region" description="Basic and acidic residues" evidence="1">
    <location>
        <begin position="131"/>
        <end position="142"/>
    </location>
</feature>
<accession>A0ABN9MMX6</accession>
<evidence type="ECO:0000256" key="1">
    <source>
        <dbReference type="SAM" id="MobiDB-lite"/>
    </source>
</evidence>
<comment type="caution">
    <text evidence="3">The sequence shown here is derived from an EMBL/GenBank/DDBJ whole genome shotgun (WGS) entry which is preliminary data.</text>
</comment>
<feature type="region of interest" description="Disordered" evidence="1">
    <location>
        <begin position="120"/>
        <end position="142"/>
    </location>
</feature>
<feature type="compositionally biased region" description="Polar residues" evidence="1">
    <location>
        <begin position="90"/>
        <end position="102"/>
    </location>
</feature>
<evidence type="ECO:0000256" key="2">
    <source>
        <dbReference type="SAM" id="Phobius"/>
    </source>
</evidence>
<sequence>MVLRLVLSMDFLWWVFLSFLPQLAIFIVVLLAGSSGTQRERLRTYCTYCFQVQGTFGWKTVTSLFTKEEEHGTDGRVEQEPEITTEETPASCTSDNHPQKSSSALWNVFTSRWQQNTVQRSEARGVLAEPPEERNEAQHVEETPFKWSFLTKKLEELRSKNE</sequence>
<dbReference type="Proteomes" id="UP001176940">
    <property type="component" value="Unassembled WGS sequence"/>
</dbReference>
<gene>
    <name evidence="3" type="ORF">RIMI_LOCUS21610849</name>
</gene>